<evidence type="ECO:0000256" key="3">
    <source>
        <dbReference type="ARBA" id="ARBA00008919"/>
    </source>
</evidence>
<dbReference type="PANTHER" id="PTHR48438:SF1">
    <property type="entry name" value="ALPHA-(1,3)-FUCOSYLTRANSFERASE C-RELATED"/>
    <property type="match status" value="1"/>
</dbReference>
<dbReference type="InterPro" id="IPR055270">
    <property type="entry name" value="Glyco_tran_10_C"/>
</dbReference>
<name>A0A8J1XR39_OWEFU</name>
<dbReference type="FunFam" id="3.40.50.11660:FF:000004">
    <property type="entry name" value="Glycoprotein 3-alpha-L-fucosyltransferase A"/>
    <property type="match status" value="1"/>
</dbReference>
<feature type="non-terminal residue" evidence="15">
    <location>
        <position position="269"/>
    </location>
</feature>
<dbReference type="AlphaFoldDB" id="A0A8J1XR39"/>
<sequence length="269" mass="32041">FNKTTLPKIRFPWQSFVFFTLENPKRDYFTKRLNKTELDGFFNLTATYRSDSDVPLPYGKYIPISKTLMKHRNYYKENRQDKTSNSSTIIWMVSHCKTPNKREDFVKELKTHVNVDVFGQCGKLCENFTKCGTHPYMFYLALENADCKDYITEKLWKNAFRKNLIPIVRGPKINYRKHLPPNSFINADDFKTVKDLALYITKVSQDEVLYNSYFIWKVYYETSASSGFYDPDHVCKLCMLLHKKREDTLLYKSYNISSWFDEKEQCIHN</sequence>
<dbReference type="InterPro" id="IPR031481">
    <property type="entry name" value="Glyco_tran_10_N"/>
</dbReference>
<dbReference type="GO" id="GO:0000139">
    <property type="term" value="C:Golgi membrane"/>
    <property type="evidence" value="ECO:0007669"/>
    <property type="project" value="UniProtKB-SubCell"/>
</dbReference>
<dbReference type="OrthoDB" id="8057859at2759"/>
<evidence type="ECO:0000256" key="5">
    <source>
        <dbReference type="ARBA" id="ARBA00022679"/>
    </source>
</evidence>
<evidence type="ECO:0000313" key="16">
    <source>
        <dbReference type="Proteomes" id="UP000749559"/>
    </source>
</evidence>
<evidence type="ECO:0000256" key="1">
    <source>
        <dbReference type="ARBA" id="ARBA00004323"/>
    </source>
</evidence>
<keyword evidence="9 12" id="KW-0333">Golgi apparatus</keyword>
<organism evidence="15 16">
    <name type="scientific">Owenia fusiformis</name>
    <name type="common">Polychaete worm</name>
    <dbReference type="NCBI Taxonomy" id="6347"/>
    <lineage>
        <taxon>Eukaryota</taxon>
        <taxon>Metazoa</taxon>
        <taxon>Spiralia</taxon>
        <taxon>Lophotrochozoa</taxon>
        <taxon>Annelida</taxon>
        <taxon>Polychaeta</taxon>
        <taxon>Sedentaria</taxon>
        <taxon>Canalipalpata</taxon>
        <taxon>Sabellida</taxon>
        <taxon>Oweniida</taxon>
        <taxon>Oweniidae</taxon>
        <taxon>Owenia</taxon>
    </lineage>
</organism>
<reference evidence="15" key="1">
    <citation type="submission" date="2022-03" db="EMBL/GenBank/DDBJ databases">
        <authorList>
            <person name="Martin C."/>
        </authorList>
    </citation>
    <scope>NUCLEOTIDE SEQUENCE</scope>
</reference>
<comment type="pathway">
    <text evidence="2">Protein modification; protein glycosylation.</text>
</comment>
<dbReference type="UniPathway" id="UPA00378"/>
<protein>
    <recommendedName>
        <fullName evidence="12">Fucosyltransferase</fullName>
        <ecNumber evidence="12">2.4.1.-</ecNumber>
    </recommendedName>
</protein>
<comment type="caution">
    <text evidence="15">The sequence shown here is derived from an EMBL/GenBank/DDBJ whole genome shotgun (WGS) entry which is preliminary data.</text>
</comment>
<keyword evidence="11" id="KW-0325">Glycoprotein</keyword>
<evidence type="ECO:0000313" key="15">
    <source>
        <dbReference type="EMBL" id="CAH1775902.1"/>
    </source>
</evidence>
<dbReference type="GO" id="GO:0032580">
    <property type="term" value="C:Golgi cisterna membrane"/>
    <property type="evidence" value="ECO:0007669"/>
    <property type="project" value="UniProtKB-SubCell"/>
</dbReference>
<proteinExistence type="inferred from homology"/>
<accession>A0A8J1XR39</accession>
<evidence type="ECO:0000256" key="10">
    <source>
        <dbReference type="ARBA" id="ARBA00023136"/>
    </source>
</evidence>
<dbReference type="Pfam" id="PF00852">
    <property type="entry name" value="Glyco_transf_10"/>
    <property type="match status" value="1"/>
</dbReference>
<evidence type="ECO:0000256" key="4">
    <source>
        <dbReference type="ARBA" id="ARBA00022676"/>
    </source>
</evidence>
<evidence type="ECO:0000259" key="13">
    <source>
        <dbReference type="Pfam" id="PF00852"/>
    </source>
</evidence>
<dbReference type="InterPro" id="IPR038577">
    <property type="entry name" value="GT10-like_C_sf"/>
</dbReference>
<feature type="domain" description="Fucosyltransferase N-terminal" evidence="14">
    <location>
        <begin position="3"/>
        <end position="59"/>
    </location>
</feature>
<dbReference type="GO" id="GO:0008417">
    <property type="term" value="F:fucosyltransferase activity"/>
    <property type="evidence" value="ECO:0007669"/>
    <property type="project" value="InterPro"/>
</dbReference>
<dbReference type="Pfam" id="PF17039">
    <property type="entry name" value="Glyco_tran_10_N"/>
    <property type="match status" value="1"/>
</dbReference>
<keyword evidence="10" id="KW-0472">Membrane</keyword>
<keyword evidence="5 12" id="KW-0808">Transferase</keyword>
<comment type="similarity">
    <text evidence="3 12">Belongs to the glycosyltransferase 10 family.</text>
</comment>
<evidence type="ECO:0000256" key="2">
    <source>
        <dbReference type="ARBA" id="ARBA00004922"/>
    </source>
</evidence>
<evidence type="ECO:0000256" key="12">
    <source>
        <dbReference type="RuleBase" id="RU003832"/>
    </source>
</evidence>
<dbReference type="Proteomes" id="UP000749559">
    <property type="component" value="Unassembled WGS sequence"/>
</dbReference>
<keyword evidence="8" id="KW-1133">Transmembrane helix</keyword>
<dbReference type="PANTHER" id="PTHR48438">
    <property type="entry name" value="ALPHA-(1,3)-FUCOSYLTRANSFERASE C-RELATED"/>
    <property type="match status" value="1"/>
</dbReference>
<evidence type="ECO:0000256" key="6">
    <source>
        <dbReference type="ARBA" id="ARBA00022692"/>
    </source>
</evidence>
<keyword evidence="6 12" id="KW-0812">Transmembrane</keyword>
<evidence type="ECO:0000256" key="7">
    <source>
        <dbReference type="ARBA" id="ARBA00022968"/>
    </source>
</evidence>
<keyword evidence="16" id="KW-1185">Reference proteome</keyword>
<dbReference type="SUPFAM" id="SSF53756">
    <property type="entry name" value="UDP-Glycosyltransferase/glycogen phosphorylase"/>
    <property type="match status" value="1"/>
</dbReference>
<evidence type="ECO:0000256" key="9">
    <source>
        <dbReference type="ARBA" id="ARBA00023034"/>
    </source>
</evidence>
<evidence type="ECO:0000259" key="14">
    <source>
        <dbReference type="Pfam" id="PF17039"/>
    </source>
</evidence>
<dbReference type="EC" id="2.4.1.-" evidence="12"/>
<evidence type="ECO:0000256" key="8">
    <source>
        <dbReference type="ARBA" id="ARBA00022989"/>
    </source>
</evidence>
<dbReference type="InterPro" id="IPR001503">
    <property type="entry name" value="Glyco_trans_10"/>
</dbReference>
<dbReference type="Gene3D" id="3.40.50.11660">
    <property type="entry name" value="Glycosyl transferase family 10, C-terminal domain"/>
    <property type="match status" value="1"/>
</dbReference>
<dbReference type="EMBL" id="CAIIXF020000001">
    <property type="protein sequence ID" value="CAH1775902.1"/>
    <property type="molecule type" value="Genomic_DNA"/>
</dbReference>
<gene>
    <name evidence="15" type="ORF">OFUS_LOCUS3143</name>
</gene>
<keyword evidence="4 12" id="KW-0328">Glycosyltransferase</keyword>
<feature type="domain" description="Fucosyltransferase C-terminal" evidence="13">
    <location>
        <begin position="86"/>
        <end position="253"/>
    </location>
</feature>
<comment type="subcellular location">
    <subcellularLocation>
        <location evidence="1">Golgi apparatus membrane</location>
        <topology evidence="1">Single-pass type II membrane protein</topology>
    </subcellularLocation>
    <subcellularLocation>
        <location evidence="12">Golgi apparatus</location>
        <location evidence="12">Golgi stack membrane</location>
        <topology evidence="12">Single-pass type II membrane protein</topology>
    </subcellularLocation>
</comment>
<keyword evidence="7" id="KW-0735">Signal-anchor</keyword>
<evidence type="ECO:0000256" key="11">
    <source>
        <dbReference type="ARBA" id="ARBA00023180"/>
    </source>
</evidence>